<gene>
    <name evidence="1" type="ORF">NCTC12420_01248</name>
</gene>
<protein>
    <submittedName>
        <fullName evidence="1">Uncharacterized protein</fullName>
    </submittedName>
</protein>
<accession>A0A379XM12</accession>
<sequence length="52" mass="6354">MLPEKNEFPIIQIEIAKIKFLNPRTRNKVVHEEIKESIKKKRIKQAYKRKSY</sequence>
<name>A0A379XM12_SALER</name>
<dbReference type="EMBL" id="UGYB01000001">
    <property type="protein sequence ID" value="SUI01543.1"/>
    <property type="molecule type" value="Genomic_DNA"/>
</dbReference>
<dbReference type="AlphaFoldDB" id="A0A379XM12"/>
<proteinExistence type="predicted"/>
<organism evidence="1 2">
    <name type="scientific">Salmonella enterica subsp. indica</name>
    <dbReference type="NCBI Taxonomy" id="59207"/>
    <lineage>
        <taxon>Bacteria</taxon>
        <taxon>Pseudomonadati</taxon>
        <taxon>Pseudomonadota</taxon>
        <taxon>Gammaproteobacteria</taxon>
        <taxon>Enterobacterales</taxon>
        <taxon>Enterobacteriaceae</taxon>
        <taxon>Salmonella</taxon>
    </lineage>
</organism>
<reference evidence="1 2" key="1">
    <citation type="submission" date="2018-06" db="EMBL/GenBank/DDBJ databases">
        <authorList>
            <consortium name="Pathogen Informatics"/>
            <person name="Doyle S."/>
        </authorList>
    </citation>
    <scope>NUCLEOTIDE SEQUENCE [LARGE SCALE GENOMIC DNA]</scope>
    <source>
        <strain evidence="1 2">NCTC12420</strain>
    </source>
</reference>
<dbReference type="Proteomes" id="UP000254220">
    <property type="component" value="Unassembled WGS sequence"/>
</dbReference>
<evidence type="ECO:0000313" key="1">
    <source>
        <dbReference type="EMBL" id="SUI01543.1"/>
    </source>
</evidence>
<evidence type="ECO:0000313" key="2">
    <source>
        <dbReference type="Proteomes" id="UP000254220"/>
    </source>
</evidence>